<dbReference type="STRING" id="273116.gene:9381688"/>
<feature type="transmembrane region" description="Helical" evidence="1">
    <location>
        <begin position="228"/>
        <end position="249"/>
    </location>
</feature>
<dbReference type="eggNOG" id="arCOG07850">
    <property type="taxonomic scope" value="Archaea"/>
</dbReference>
<feature type="transmembrane region" description="Helical" evidence="1">
    <location>
        <begin position="1009"/>
        <end position="1030"/>
    </location>
</feature>
<evidence type="ECO:0000256" key="1">
    <source>
        <dbReference type="SAM" id="Phobius"/>
    </source>
</evidence>
<dbReference type="Gene3D" id="2.60.120.260">
    <property type="entry name" value="Galactose-binding domain-like"/>
    <property type="match status" value="1"/>
</dbReference>
<keyword evidence="1" id="KW-0472">Membrane</keyword>
<name>Q97AB4_THEVO</name>
<accession>Q97AB4</accession>
<dbReference type="OrthoDB" id="379356at2157"/>
<evidence type="ECO:0000313" key="3">
    <source>
        <dbReference type="Proteomes" id="UP000001017"/>
    </source>
</evidence>
<sequence length="1038" mass="117840">MIRIQYLLYLIKHSLKKHYIDMILILIIPLIALRGFLFESGYYFYADQAWPLSNYIYTVGILSFNSLSGFSFSRLIIDWPYYVITLFTNSVMITERVFIYYTFVLYLFFAYIFATMITSKFLQTKNKYEIIAVKFIIVLFIFSNFTSLNLINDGGSYSDNLNIIFIAIILLAFISWKNMKMAFLVSTILLTISILVEPDYTTFYFISIIIGSIIAGLINRDFIYRFKYAILTIISTIIPVAFVILGLVLTSSSGSTITAVGALRVYSYGTISFFSGNIKPLYPLILIGHLWSTIVYAPPNILFYGNKISSVKSLMYPSQLLLPDGFITYIWLLTVIMVPVISLISIVFRKTRKIVFPVIILFIIFYTMSLVYYIKPLFYLELHISKIPLIGGSIGTTLSLPGHVINVIASMYYILFSMSLVNLMNMHFHVDIKSDKDKFNINISIIKNYIENIKNKKYFKNNKFQVFVIIFIMFIVIFSGWQAFDGTFYPARAPDTAYGNHVANIGGYTPLNINSSVIHAYDFISSQKSNFNILWIGGPAFSNRVYAPPHPEASIPNLDYITSNNLSVDLYYNLLYSGVKYVVISNQDIQKNPGAIFEYTFSNAGFKSFTQAQSFLQNTTGLKEIYNKYQVDIFEVDNFTSIYTSNLLLNYEGNNIYEVSLPYLFKTLGYNVAITYDNKYGLPVNFDNNSKDISIDTPGYLSTLVGSTESPYFNLSSNKTISGAGHNYATGLPDNFTLTLWVNNEAYYSYYNRTIKITGNAYSNGVSVSYNGSFDGGAGGFYVNSNSINSTVVSLKLTFYAKASVNGTGSVLFMGEPRSNIYTDNVYSGYNFNVSNSYKKYTFSYTFPAIEKYVDFRLYDSTNGTFYINNLSCRYIPYPHISENSTLPFGNFVTLNNTLLNGNNGSALIYMENSTMNNYQWVKFNFSKGLYLKGYTKVAALILIKNTSLLNNKNTSIIVSIYPSLREYRASYGGKLYSSIPGIYGNSIFIINKSIASLNDIKIITKGKVIMDVFYIGIIIYLAVLSYFVLDTYRKNKI</sequence>
<dbReference type="GeneID" id="1441985"/>
<feature type="transmembrane region" description="Helical" evidence="1">
    <location>
        <begin position="202"/>
        <end position="219"/>
    </location>
</feature>
<reference evidence="2 3" key="1">
    <citation type="journal article" date="1999" name="Proc. Jpn. Acad.">
        <title>Determination of the complete genomic DNA sequence of Thermoplasma volvanium GSS1.</title>
        <authorList>
            <person name="Kawashima T."/>
            <person name="Yamamoto Y."/>
            <person name="Aramaki H."/>
            <person name="Nunoshiba T."/>
            <person name="Kawamoto T."/>
            <person name="Watanabe K."/>
            <person name="Yamazaki M."/>
            <person name="Kanehori K."/>
            <person name="Amano N."/>
            <person name="Ohya Y."/>
            <person name="Makino K."/>
            <person name="Suzuki M."/>
        </authorList>
    </citation>
    <scope>NUCLEOTIDE SEQUENCE [LARGE SCALE GENOMIC DNA]</scope>
    <source>
        <strain evidence="3">ATCC 51530 / DSM 4299 / JCM 9571 / NBRC 15438 / GSS1</strain>
    </source>
</reference>
<dbReference type="PaxDb" id="273116-14325113"/>
<feature type="transmembrane region" description="Helical" evidence="1">
    <location>
        <begin position="281"/>
        <end position="306"/>
    </location>
</feature>
<organism evidence="2 3">
    <name type="scientific">Thermoplasma volcanium (strain ATCC 51530 / DSM 4299 / JCM 9571 / NBRC 15438 / GSS1)</name>
    <dbReference type="NCBI Taxonomy" id="273116"/>
    <lineage>
        <taxon>Archaea</taxon>
        <taxon>Methanobacteriati</taxon>
        <taxon>Thermoplasmatota</taxon>
        <taxon>Thermoplasmata</taxon>
        <taxon>Thermoplasmatales</taxon>
        <taxon>Thermoplasmataceae</taxon>
        <taxon>Thermoplasma</taxon>
    </lineage>
</organism>
<feature type="transmembrane region" description="Helical" evidence="1">
    <location>
        <begin position="394"/>
        <end position="416"/>
    </location>
</feature>
<feature type="transmembrane region" description="Helical" evidence="1">
    <location>
        <begin position="157"/>
        <end position="174"/>
    </location>
</feature>
<feature type="transmembrane region" description="Helical" evidence="1">
    <location>
        <begin position="326"/>
        <end position="347"/>
    </location>
</feature>
<feature type="transmembrane region" description="Helical" evidence="1">
    <location>
        <begin position="55"/>
        <end position="77"/>
    </location>
</feature>
<dbReference type="AlphaFoldDB" id="Q97AB4"/>
<feature type="transmembrane region" description="Helical" evidence="1">
    <location>
        <begin position="255"/>
        <end position="274"/>
    </location>
</feature>
<feature type="transmembrane region" description="Helical" evidence="1">
    <location>
        <begin position="130"/>
        <end position="151"/>
    </location>
</feature>
<evidence type="ECO:0000313" key="2">
    <source>
        <dbReference type="EMBL" id="BAB60038.1"/>
    </source>
</evidence>
<gene>
    <name evidence="2" type="ORF">TVG0913498</name>
</gene>
<keyword evidence="1" id="KW-0812">Transmembrane</keyword>
<proteinExistence type="predicted"/>
<protein>
    <submittedName>
        <fullName evidence="2">TVG0913498 protein</fullName>
    </submittedName>
</protein>
<feature type="transmembrane region" description="Helical" evidence="1">
    <location>
        <begin position="97"/>
        <end position="118"/>
    </location>
</feature>
<dbReference type="EMBL" id="BA000011">
    <property type="protein sequence ID" value="BAB60038.1"/>
    <property type="molecule type" value="Genomic_DNA"/>
</dbReference>
<dbReference type="KEGG" id="tvo:TVG0913498"/>
<dbReference type="HOGENOM" id="CLU_292969_0_0_2"/>
<keyword evidence="1" id="KW-1133">Transmembrane helix</keyword>
<dbReference type="Proteomes" id="UP000001017">
    <property type="component" value="Chromosome"/>
</dbReference>
<dbReference type="RefSeq" id="WP_048054001.1">
    <property type="nucleotide sequence ID" value="NC_002689.2"/>
</dbReference>
<feature type="transmembrane region" description="Helical" evidence="1">
    <location>
        <begin position="20"/>
        <end position="43"/>
    </location>
</feature>
<keyword evidence="3" id="KW-1185">Reference proteome</keyword>
<reference evidence="2 3" key="2">
    <citation type="journal article" date="2000" name="Proc. Natl. Acad. Sci. U.S.A.">
        <title>Archaeal adaptation to higher temperatures revealed by genomic sequence of Thermoplasma volcanium.</title>
        <authorList>
            <person name="Kawashima T."/>
            <person name="Amano N."/>
            <person name="Koike H."/>
            <person name="Makino S."/>
            <person name="Higuchi S."/>
            <person name="Kawashima-Ohya Y."/>
            <person name="Watanabe K."/>
            <person name="Yamazaki M."/>
            <person name="Kanehori K."/>
            <person name="Kawamoto T."/>
            <person name="Nunoshiba T."/>
            <person name="Yamamoto Y."/>
            <person name="Aramaki H."/>
            <person name="Makino K."/>
            <person name="Suzuki M."/>
        </authorList>
    </citation>
    <scope>NUCLEOTIDE SEQUENCE [LARGE SCALE GENOMIC DNA]</scope>
    <source>
        <strain evidence="3">ATCC 51530 / DSM 4299 / JCM 9571 / NBRC 15438 / GSS1</strain>
    </source>
</reference>
<feature type="transmembrane region" description="Helical" evidence="1">
    <location>
        <begin position="354"/>
        <end position="374"/>
    </location>
</feature>
<feature type="transmembrane region" description="Helical" evidence="1">
    <location>
        <begin position="464"/>
        <end position="484"/>
    </location>
</feature>